<sequence>MLPGKFARIRLLTYLVLTALIAWHFYGRKRVIETSLSALPFPEIVATDLRKPDIPRLDRPQDFPALYRDPVVTVSKAIEETGLRPSEYWVELRLEDSGRRLDFSLWHESIVGENYSNEFKGDISGKSRTVEYDALSGKVVKISSWR</sequence>
<keyword evidence="3" id="KW-1185">Reference proteome</keyword>
<keyword evidence="1" id="KW-0472">Membrane</keyword>
<keyword evidence="1" id="KW-1133">Transmembrane helix</keyword>
<reference evidence="2 3" key="1">
    <citation type="submission" date="2017-09" db="EMBL/GenBank/DDBJ databases">
        <title>Complete genome sequence of Verrucomicrobial strain HZ-65, isolated from freshwater.</title>
        <authorList>
            <person name="Choi A."/>
        </authorList>
    </citation>
    <scope>NUCLEOTIDE SEQUENCE [LARGE SCALE GENOMIC DNA]</scope>
    <source>
        <strain evidence="2 3">HZ-65</strain>
    </source>
</reference>
<feature type="transmembrane region" description="Helical" evidence="1">
    <location>
        <begin position="6"/>
        <end position="26"/>
    </location>
</feature>
<protein>
    <submittedName>
        <fullName evidence="2">Uncharacterized protein</fullName>
    </submittedName>
</protein>
<organism evidence="2 3">
    <name type="scientific">Nibricoccus aquaticus</name>
    <dbReference type="NCBI Taxonomy" id="2576891"/>
    <lineage>
        <taxon>Bacteria</taxon>
        <taxon>Pseudomonadati</taxon>
        <taxon>Verrucomicrobiota</taxon>
        <taxon>Opitutia</taxon>
        <taxon>Opitutales</taxon>
        <taxon>Opitutaceae</taxon>
        <taxon>Nibricoccus</taxon>
    </lineage>
</organism>
<gene>
    <name evidence="2" type="ORF">CMV30_03560</name>
</gene>
<keyword evidence="1" id="KW-0812">Transmembrane</keyword>
<dbReference type="Proteomes" id="UP000217265">
    <property type="component" value="Chromosome"/>
</dbReference>
<evidence type="ECO:0000313" key="2">
    <source>
        <dbReference type="EMBL" id="ATC63106.1"/>
    </source>
</evidence>
<dbReference type="AlphaFoldDB" id="A0A290QA43"/>
<accession>A0A290QA43</accession>
<dbReference type="KEGG" id="vbh:CMV30_03560"/>
<name>A0A290QA43_9BACT</name>
<dbReference type="EMBL" id="CP023344">
    <property type="protein sequence ID" value="ATC63106.1"/>
    <property type="molecule type" value="Genomic_DNA"/>
</dbReference>
<proteinExistence type="predicted"/>
<evidence type="ECO:0000256" key="1">
    <source>
        <dbReference type="SAM" id="Phobius"/>
    </source>
</evidence>
<dbReference type="RefSeq" id="WP_096054738.1">
    <property type="nucleotide sequence ID" value="NZ_CP023344.1"/>
</dbReference>
<evidence type="ECO:0000313" key="3">
    <source>
        <dbReference type="Proteomes" id="UP000217265"/>
    </source>
</evidence>